<reference evidence="1 2" key="1">
    <citation type="journal article" date="2021" name="Elife">
        <title>Chloroplast acquisition without the gene transfer in kleptoplastic sea slugs, Plakobranchus ocellatus.</title>
        <authorList>
            <person name="Maeda T."/>
            <person name="Takahashi S."/>
            <person name="Yoshida T."/>
            <person name="Shimamura S."/>
            <person name="Takaki Y."/>
            <person name="Nagai Y."/>
            <person name="Toyoda A."/>
            <person name="Suzuki Y."/>
            <person name="Arimoto A."/>
            <person name="Ishii H."/>
            <person name="Satoh N."/>
            <person name="Nishiyama T."/>
            <person name="Hasebe M."/>
            <person name="Maruyama T."/>
            <person name="Minagawa J."/>
            <person name="Obokata J."/>
            <person name="Shigenobu S."/>
        </authorList>
    </citation>
    <scope>NUCLEOTIDE SEQUENCE [LARGE SCALE GENOMIC DNA]</scope>
</reference>
<sequence>MIKAHELHFDNGEYVFFNIDLFSNHKSMSKPWYRENDTDQRNANAKTAYESLMTVTLRKPTGTKYRKFSDAVKERAAQMYNFTYEEPEVRKLSLWI</sequence>
<organism evidence="1 2">
    <name type="scientific">Elysia marginata</name>
    <dbReference type="NCBI Taxonomy" id="1093978"/>
    <lineage>
        <taxon>Eukaryota</taxon>
        <taxon>Metazoa</taxon>
        <taxon>Spiralia</taxon>
        <taxon>Lophotrochozoa</taxon>
        <taxon>Mollusca</taxon>
        <taxon>Gastropoda</taxon>
        <taxon>Heterobranchia</taxon>
        <taxon>Euthyneura</taxon>
        <taxon>Panpulmonata</taxon>
        <taxon>Sacoglossa</taxon>
        <taxon>Placobranchoidea</taxon>
        <taxon>Plakobranchidae</taxon>
        <taxon>Elysia</taxon>
    </lineage>
</organism>
<evidence type="ECO:0000313" key="2">
    <source>
        <dbReference type="Proteomes" id="UP000762676"/>
    </source>
</evidence>
<keyword evidence="2" id="KW-1185">Reference proteome</keyword>
<protein>
    <submittedName>
        <fullName evidence="1">Guanylate cyclase</fullName>
    </submittedName>
</protein>
<gene>
    <name evidence="1" type="ORF">ElyMa_006235100</name>
</gene>
<dbReference type="AlphaFoldDB" id="A0AAV4H8L4"/>
<evidence type="ECO:0000313" key="1">
    <source>
        <dbReference type="EMBL" id="GFR93797.1"/>
    </source>
</evidence>
<dbReference type="EMBL" id="BMAT01012514">
    <property type="protein sequence ID" value="GFR93797.1"/>
    <property type="molecule type" value="Genomic_DNA"/>
</dbReference>
<name>A0AAV4H8L4_9GAST</name>
<proteinExistence type="predicted"/>
<dbReference type="Proteomes" id="UP000762676">
    <property type="component" value="Unassembled WGS sequence"/>
</dbReference>
<comment type="caution">
    <text evidence="1">The sequence shown here is derived from an EMBL/GenBank/DDBJ whole genome shotgun (WGS) entry which is preliminary data.</text>
</comment>
<dbReference type="Gene3D" id="3.40.50.2300">
    <property type="match status" value="1"/>
</dbReference>
<dbReference type="SUPFAM" id="SSF53822">
    <property type="entry name" value="Periplasmic binding protein-like I"/>
    <property type="match status" value="1"/>
</dbReference>
<dbReference type="InterPro" id="IPR028082">
    <property type="entry name" value="Peripla_BP_I"/>
</dbReference>
<accession>A0AAV4H8L4</accession>